<dbReference type="GO" id="GO:0016491">
    <property type="term" value="F:oxidoreductase activity"/>
    <property type="evidence" value="ECO:0007669"/>
    <property type="project" value="InterPro"/>
</dbReference>
<dbReference type="InterPro" id="IPR045247">
    <property type="entry name" value="Oye-like"/>
</dbReference>
<evidence type="ECO:0000313" key="4">
    <source>
        <dbReference type="EMBL" id="CAA2620473.1"/>
    </source>
</evidence>
<name>A0A7I8IQZ8_SPIIN</name>
<dbReference type="SUPFAM" id="SSF51395">
    <property type="entry name" value="FMN-linked oxidoreductases"/>
    <property type="match status" value="1"/>
</dbReference>
<dbReference type="PANTHER" id="PTHR22893">
    <property type="entry name" value="NADH OXIDOREDUCTASE-RELATED"/>
    <property type="match status" value="1"/>
</dbReference>
<keyword evidence="3" id="KW-0521">NADP</keyword>
<proteinExistence type="predicted"/>
<dbReference type="Proteomes" id="UP001189122">
    <property type="component" value="Unassembled WGS sequence"/>
</dbReference>
<evidence type="ECO:0000256" key="3">
    <source>
        <dbReference type="ARBA" id="ARBA00022857"/>
    </source>
</evidence>
<dbReference type="InterPro" id="IPR013785">
    <property type="entry name" value="Aldolase_TIM"/>
</dbReference>
<protein>
    <submittedName>
        <fullName evidence="4">Uncharacterized protein</fullName>
    </submittedName>
</protein>
<organism evidence="4">
    <name type="scientific">Spirodela intermedia</name>
    <name type="common">Intermediate duckweed</name>
    <dbReference type="NCBI Taxonomy" id="51605"/>
    <lineage>
        <taxon>Eukaryota</taxon>
        <taxon>Viridiplantae</taxon>
        <taxon>Streptophyta</taxon>
        <taxon>Embryophyta</taxon>
        <taxon>Tracheophyta</taxon>
        <taxon>Spermatophyta</taxon>
        <taxon>Magnoliopsida</taxon>
        <taxon>Liliopsida</taxon>
        <taxon>Araceae</taxon>
        <taxon>Lemnoideae</taxon>
        <taxon>Spirodela</taxon>
    </lineage>
</organism>
<keyword evidence="1" id="KW-0285">Flavoprotein</keyword>
<evidence type="ECO:0000313" key="5">
    <source>
        <dbReference type="Proteomes" id="UP001189122"/>
    </source>
</evidence>
<dbReference type="PANTHER" id="PTHR22893:SF91">
    <property type="entry name" value="NADPH DEHYDROGENASE 2-RELATED"/>
    <property type="match status" value="1"/>
</dbReference>
<sequence length="69" mass="7722">MKRMGEKQETHWNLLPMRKAFRGAFIAARGYDSDDSNRAIAAGLADLIAYSRLFVANPDLPRSSSLTNH</sequence>
<accession>A0A7I8IQZ8</accession>
<dbReference type="Gene3D" id="3.20.20.70">
    <property type="entry name" value="Aldolase class I"/>
    <property type="match status" value="1"/>
</dbReference>
<evidence type="ECO:0000256" key="2">
    <source>
        <dbReference type="ARBA" id="ARBA00022643"/>
    </source>
</evidence>
<dbReference type="AlphaFoldDB" id="A0A7I8IQZ8"/>
<dbReference type="EMBL" id="LR743592">
    <property type="protein sequence ID" value="CAA2620473.1"/>
    <property type="molecule type" value="Genomic_DNA"/>
</dbReference>
<evidence type="ECO:0000256" key="1">
    <source>
        <dbReference type="ARBA" id="ARBA00022630"/>
    </source>
</evidence>
<dbReference type="EMBL" id="CACRZD030000005">
    <property type="protein sequence ID" value="CAA6660223.1"/>
    <property type="molecule type" value="Genomic_DNA"/>
</dbReference>
<keyword evidence="2" id="KW-0288">FMN</keyword>
<gene>
    <name evidence="4" type="ORF">SI7747_05006642</name>
</gene>
<reference evidence="4 5" key="1">
    <citation type="submission" date="2019-12" db="EMBL/GenBank/DDBJ databases">
        <authorList>
            <person name="Scholz U."/>
            <person name="Mascher M."/>
            <person name="Fiebig A."/>
        </authorList>
    </citation>
    <scope>NUCLEOTIDE SEQUENCE</scope>
</reference>
<keyword evidence="5" id="KW-1185">Reference proteome</keyword>
<dbReference type="GO" id="GO:0010181">
    <property type="term" value="F:FMN binding"/>
    <property type="evidence" value="ECO:0007669"/>
    <property type="project" value="InterPro"/>
</dbReference>